<keyword evidence="1" id="KW-1133">Transmembrane helix</keyword>
<evidence type="ECO:0000259" key="2">
    <source>
        <dbReference type="Pfam" id="PF07853"/>
    </source>
</evidence>
<dbReference type="Pfam" id="PF07853">
    <property type="entry name" value="DUF1648"/>
    <property type="match status" value="1"/>
</dbReference>
<evidence type="ECO:0000313" key="4">
    <source>
        <dbReference type="Proteomes" id="UP000823989"/>
    </source>
</evidence>
<reference evidence="3" key="1">
    <citation type="journal article" date="2021" name="PeerJ">
        <title>Extensive microbial diversity within the chicken gut microbiome revealed by metagenomics and culture.</title>
        <authorList>
            <person name="Gilroy R."/>
            <person name="Ravi A."/>
            <person name="Getino M."/>
            <person name="Pursley I."/>
            <person name="Horton D.L."/>
            <person name="Alikhan N.F."/>
            <person name="Baker D."/>
            <person name="Gharbi K."/>
            <person name="Hall N."/>
            <person name="Watson M."/>
            <person name="Adriaenssens E.M."/>
            <person name="Foster-Nyarko E."/>
            <person name="Jarju S."/>
            <person name="Secka A."/>
            <person name="Antonio M."/>
            <person name="Oren A."/>
            <person name="Chaudhuri R.R."/>
            <person name="La Ragione R."/>
            <person name="Hildebrand F."/>
            <person name="Pallen M.J."/>
        </authorList>
    </citation>
    <scope>NUCLEOTIDE SEQUENCE</scope>
    <source>
        <strain evidence="3">ChiHjej13B12-752</strain>
    </source>
</reference>
<dbReference type="EMBL" id="DXHR01000015">
    <property type="protein sequence ID" value="HIW12391.1"/>
    <property type="molecule type" value="Genomic_DNA"/>
</dbReference>
<name>A0A9D1TZG2_9STAP</name>
<feature type="transmembrane region" description="Helical" evidence="1">
    <location>
        <begin position="115"/>
        <end position="132"/>
    </location>
</feature>
<keyword evidence="1" id="KW-0812">Transmembrane</keyword>
<feature type="domain" description="DUF1648" evidence="2">
    <location>
        <begin position="25"/>
        <end position="71"/>
    </location>
</feature>
<gene>
    <name evidence="3" type="ORF">H9891_04450</name>
</gene>
<dbReference type="Proteomes" id="UP000823989">
    <property type="component" value="Unassembled WGS sequence"/>
</dbReference>
<dbReference type="InterPro" id="IPR012867">
    <property type="entry name" value="DUF1648"/>
</dbReference>
<keyword evidence="1" id="KW-0472">Membrane</keyword>
<proteinExistence type="predicted"/>
<accession>A0A9D1TZG2</accession>
<dbReference type="AlphaFoldDB" id="A0A9D1TZG2"/>
<protein>
    <submittedName>
        <fullName evidence="3">DUF1648 domain-containing protein</fullName>
    </submittedName>
</protein>
<evidence type="ECO:0000313" key="3">
    <source>
        <dbReference type="EMBL" id="HIW12391.1"/>
    </source>
</evidence>
<feature type="transmembrane region" description="Helical" evidence="1">
    <location>
        <begin position="138"/>
        <end position="159"/>
    </location>
</feature>
<evidence type="ECO:0000256" key="1">
    <source>
        <dbReference type="SAM" id="Phobius"/>
    </source>
</evidence>
<feature type="transmembrane region" description="Helical" evidence="1">
    <location>
        <begin position="20"/>
        <end position="37"/>
    </location>
</feature>
<organism evidence="3 4">
    <name type="scientific">Candidatus Salinicoccus stercoripullorum</name>
    <dbReference type="NCBI Taxonomy" id="2838756"/>
    <lineage>
        <taxon>Bacteria</taxon>
        <taxon>Bacillati</taxon>
        <taxon>Bacillota</taxon>
        <taxon>Bacilli</taxon>
        <taxon>Bacillales</taxon>
        <taxon>Staphylococcaceae</taxon>
        <taxon>Salinicoccus</taxon>
    </lineage>
</organism>
<reference evidence="3" key="2">
    <citation type="submission" date="2021-04" db="EMBL/GenBank/DDBJ databases">
        <authorList>
            <person name="Gilroy R."/>
        </authorList>
    </citation>
    <scope>NUCLEOTIDE SEQUENCE</scope>
    <source>
        <strain evidence="3">ChiHjej13B12-752</strain>
    </source>
</reference>
<sequence>MSKKERIDIPKTALEMMANIAGYSIFAVTLVLTVFTWDSLPERVPVHFNASGDADRYGTAFELLMLPLIGIVVGITMEALERHPEIHNYPIRLSDSNRREFYLNSRKILNLTKNMVFIIFSIVILEMLSVAINGTSLIGGWMLPAILVLGLWPMVYGLLERRKII</sequence>
<comment type="caution">
    <text evidence="3">The sequence shown here is derived from an EMBL/GenBank/DDBJ whole genome shotgun (WGS) entry which is preliminary data.</text>
</comment>
<feature type="transmembrane region" description="Helical" evidence="1">
    <location>
        <begin position="57"/>
        <end position="77"/>
    </location>
</feature>